<dbReference type="Proteomes" id="UP000294530">
    <property type="component" value="Unassembled WGS sequence"/>
</dbReference>
<name>A0A976FFH3_BRELC</name>
<accession>A0A976FFH3</accession>
<dbReference type="GeneID" id="94346780"/>
<protein>
    <submittedName>
        <fullName evidence="1">Uncharacterized protein</fullName>
    </submittedName>
</protein>
<proteinExistence type="predicted"/>
<organism evidence="1 2">
    <name type="scientific">Bremia lactucae</name>
    <name type="common">Lettuce downy mildew</name>
    <dbReference type="NCBI Taxonomy" id="4779"/>
    <lineage>
        <taxon>Eukaryota</taxon>
        <taxon>Sar</taxon>
        <taxon>Stramenopiles</taxon>
        <taxon>Oomycota</taxon>
        <taxon>Peronosporomycetes</taxon>
        <taxon>Peronosporales</taxon>
        <taxon>Peronosporaceae</taxon>
        <taxon>Bremia</taxon>
    </lineage>
</organism>
<dbReference type="EMBL" id="SHOA02000013">
    <property type="protein sequence ID" value="TDH65763.1"/>
    <property type="molecule type" value="Genomic_DNA"/>
</dbReference>
<sequence length="116" mass="12883">MARGPKDILAQPLVSFELQAPAHITSIVCVPVGEGIENCFAVLDQSNRVYILSLMSLNLIWETDIANALGEIERFSLFAEATAVESAMLERTTTRLFLAERNAPLPHQFWILVAKK</sequence>
<gene>
    <name evidence="1" type="ORF">CCR75_003012</name>
</gene>
<dbReference type="AlphaFoldDB" id="A0A976FFH3"/>
<evidence type="ECO:0000313" key="2">
    <source>
        <dbReference type="Proteomes" id="UP000294530"/>
    </source>
</evidence>
<reference evidence="1 2" key="1">
    <citation type="journal article" date="2021" name="Genome Biol.">
        <title>AFLAP: assembly-free linkage analysis pipeline using k-mers from genome sequencing data.</title>
        <authorList>
            <person name="Fletcher K."/>
            <person name="Zhang L."/>
            <person name="Gil J."/>
            <person name="Han R."/>
            <person name="Cavanaugh K."/>
            <person name="Michelmore R."/>
        </authorList>
    </citation>
    <scope>NUCLEOTIDE SEQUENCE [LARGE SCALE GENOMIC DNA]</scope>
    <source>
        <strain evidence="1 2">SF5</strain>
    </source>
</reference>
<dbReference type="KEGG" id="blac:94346780"/>
<dbReference type="RefSeq" id="XP_067815262.1">
    <property type="nucleotide sequence ID" value="XM_067961109.1"/>
</dbReference>
<evidence type="ECO:0000313" key="1">
    <source>
        <dbReference type="EMBL" id="TDH65763.1"/>
    </source>
</evidence>
<keyword evidence="2" id="KW-1185">Reference proteome</keyword>
<comment type="caution">
    <text evidence="1">The sequence shown here is derived from an EMBL/GenBank/DDBJ whole genome shotgun (WGS) entry which is preliminary data.</text>
</comment>